<dbReference type="NCBIfam" id="TIGR02937">
    <property type="entry name" value="sigma70-ECF"/>
    <property type="match status" value="1"/>
</dbReference>
<dbReference type="SUPFAM" id="SSF88659">
    <property type="entry name" value="Sigma3 and sigma4 domains of RNA polymerase sigma factors"/>
    <property type="match status" value="1"/>
</dbReference>
<dbReference type="SUPFAM" id="SSF88946">
    <property type="entry name" value="Sigma2 domain of RNA polymerase sigma factors"/>
    <property type="match status" value="1"/>
</dbReference>
<dbReference type="GO" id="GO:0006352">
    <property type="term" value="P:DNA-templated transcription initiation"/>
    <property type="evidence" value="ECO:0007669"/>
    <property type="project" value="InterPro"/>
</dbReference>
<dbReference type="PANTHER" id="PTHR43133:SF63">
    <property type="entry name" value="RNA POLYMERASE SIGMA FACTOR FECI-RELATED"/>
    <property type="match status" value="1"/>
</dbReference>
<dbReference type="RefSeq" id="WP_289843471.1">
    <property type="nucleotide sequence ID" value="NZ_CATKSH010000003.1"/>
</dbReference>
<dbReference type="InterPro" id="IPR013324">
    <property type="entry name" value="RNA_pol_sigma_r3/r4-like"/>
</dbReference>
<evidence type="ECO:0000313" key="8">
    <source>
        <dbReference type="Proteomes" id="UP001176960"/>
    </source>
</evidence>
<comment type="caution">
    <text evidence="7">The sequence shown here is derived from an EMBL/GenBank/DDBJ whole genome shotgun (WGS) entry which is preliminary data.</text>
</comment>
<dbReference type="InterPro" id="IPR039425">
    <property type="entry name" value="RNA_pol_sigma-70-like"/>
</dbReference>
<evidence type="ECO:0000259" key="5">
    <source>
        <dbReference type="Pfam" id="PF04542"/>
    </source>
</evidence>
<name>A0AA35XVJ3_9PROT</name>
<protein>
    <submittedName>
        <fullName evidence="7">RNA polymerase sigma factor</fullName>
    </submittedName>
</protein>
<dbReference type="InterPro" id="IPR013249">
    <property type="entry name" value="RNA_pol_sigma70_r4_t2"/>
</dbReference>
<organism evidence="7 8">
    <name type="scientific">Brytella acorum</name>
    <dbReference type="NCBI Taxonomy" id="2959299"/>
    <lineage>
        <taxon>Bacteria</taxon>
        <taxon>Pseudomonadati</taxon>
        <taxon>Pseudomonadota</taxon>
        <taxon>Alphaproteobacteria</taxon>
        <taxon>Acetobacterales</taxon>
        <taxon>Acetobacteraceae</taxon>
        <taxon>Brytella</taxon>
    </lineage>
</organism>
<dbReference type="CDD" id="cd06171">
    <property type="entry name" value="Sigma70_r4"/>
    <property type="match status" value="1"/>
</dbReference>
<dbReference type="Pfam" id="PF08281">
    <property type="entry name" value="Sigma70_r4_2"/>
    <property type="match status" value="1"/>
</dbReference>
<sequence>MDFHCDDRIVWISQQILPHEPDVRRWLRAFRDIDTDDVIQECYAALLDVEVASVRAPRAYFFRIARNVVLQQYRRAKVVSITALTEFEIHDVVDDAPCAHRTIEARQELERLHRMVQNLPERCRQVLLLRKLEGLSQRQVSERLGISESIVEKQVARGLRALNRLFSDERPIVPEARYFPLEKVTTYVESRGGPVRSDSFAGLISYTRLLLCRPSDGVAVGHLVRG</sequence>
<keyword evidence="4" id="KW-0804">Transcription</keyword>
<evidence type="ECO:0000256" key="2">
    <source>
        <dbReference type="ARBA" id="ARBA00023015"/>
    </source>
</evidence>
<dbReference type="GO" id="GO:0016987">
    <property type="term" value="F:sigma factor activity"/>
    <property type="evidence" value="ECO:0007669"/>
    <property type="project" value="UniProtKB-KW"/>
</dbReference>
<dbReference type="InterPro" id="IPR014284">
    <property type="entry name" value="RNA_pol_sigma-70_dom"/>
</dbReference>
<evidence type="ECO:0000259" key="6">
    <source>
        <dbReference type="Pfam" id="PF08281"/>
    </source>
</evidence>
<accession>A0AA35XVJ3</accession>
<keyword evidence="8" id="KW-1185">Reference proteome</keyword>
<dbReference type="EMBL" id="CATKSH010000003">
    <property type="protein sequence ID" value="CAI9119806.1"/>
    <property type="molecule type" value="Genomic_DNA"/>
</dbReference>
<keyword evidence="3" id="KW-0731">Sigma factor</keyword>
<dbReference type="Pfam" id="PF04542">
    <property type="entry name" value="Sigma70_r2"/>
    <property type="match status" value="1"/>
</dbReference>
<reference evidence="7" key="1">
    <citation type="submission" date="2023-03" db="EMBL/GenBank/DDBJ databases">
        <authorList>
            <person name="Cleenwerck I."/>
        </authorList>
    </citation>
    <scope>NUCLEOTIDE SEQUENCE</scope>
    <source>
        <strain evidence="7">LMG 32879</strain>
    </source>
</reference>
<dbReference type="AlphaFoldDB" id="A0AA35XVJ3"/>
<dbReference type="Proteomes" id="UP001176960">
    <property type="component" value="Unassembled WGS sequence"/>
</dbReference>
<dbReference type="Gene3D" id="1.10.1740.10">
    <property type="match status" value="1"/>
</dbReference>
<keyword evidence="2" id="KW-0805">Transcription regulation</keyword>
<feature type="domain" description="RNA polymerase sigma-70 region 2" evidence="5">
    <location>
        <begin position="19"/>
        <end position="77"/>
    </location>
</feature>
<evidence type="ECO:0000313" key="7">
    <source>
        <dbReference type="EMBL" id="CAI9119806.1"/>
    </source>
</evidence>
<feature type="domain" description="RNA polymerase sigma factor 70 region 4 type 2" evidence="6">
    <location>
        <begin position="110"/>
        <end position="162"/>
    </location>
</feature>
<evidence type="ECO:0000256" key="1">
    <source>
        <dbReference type="ARBA" id="ARBA00010641"/>
    </source>
</evidence>
<dbReference type="PANTHER" id="PTHR43133">
    <property type="entry name" value="RNA POLYMERASE ECF-TYPE SIGMA FACTO"/>
    <property type="match status" value="1"/>
</dbReference>
<evidence type="ECO:0000256" key="3">
    <source>
        <dbReference type="ARBA" id="ARBA00023082"/>
    </source>
</evidence>
<dbReference type="Gene3D" id="1.10.10.10">
    <property type="entry name" value="Winged helix-like DNA-binding domain superfamily/Winged helix DNA-binding domain"/>
    <property type="match status" value="1"/>
</dbReference>
<dbReference type="InterPro" id="IPR007627">
    <property type="entry name" value="RNA_pol_sigma70_r2"/>
</dbReference>
<evidence type="ECO:0000256" key="4">
    <source>
        <dbReference type="ARBA" id="ARBA00023163"/>
    </source>
</evidence>
<dbReference type="InterPro" id="IPR013325">
    <property type="entry name" value="RNA_pol_sigma_r2"/>
</dbReference>
<gene>
    <name evidence="7" type="ORF">LMG32879_000631</name>
</gene>
<dbReference type="InterPro" id="IPR036388">
    <property type="entry name" value="WH-like_DNA-bd_sf"/>
</dbReference>
<dbReference type="GO" id="GO:0003677">
    <property type="term" value="F:DNA binding"/>
    <property type="evidence" value="ECO:0007669"/>
    <property type="project" value="InterPro"/>
</dbReference>
<proteinExistence type="inferred from homology"/>
<comment type="similarity">
    <text evidence="1">Belongs to the sigma-70 factor family. ECF subfamily.</text>
</comment>